<evidence type="ECO:0000259" key="3">
    <source>
        <dbReference type="PROSITE" id="PS51462"/>
    </source>
</evidence>
<dbReference type="Pfam" id="PF00293">
    <property type="entry name" value="NUDIX"/>
    <property type="match status" value="1"/>
</dbReference>
<dbReference type="SUPFAM" id="SSF55811">
    <property type="entry name" value="Nudix"/>
    <property type="match status" value="1"/>
</dbReference>
<comment type="caution">
    <text evidence="4">The sequence shown here is derived from an EMBL/GenBank/DDBJ whole genome shotgun (WGS) entry which is preliminary data.</text>
</comment>
<evidence type="ECO:0000256" key="1">
    <source>
        <dbReference type="ARBA" id="ARBA00001946"/>
    </source>
</evidence>
<evidence type="ECO:0000256" key="2">
    <source>
        <dbReference type="ARBA" id="ARBA00022801"/>
    </source>
</evidence>
<keyword evidence="2" id="KW-0378">Hydrolase</keyword>
<dbReference type="PANTHER" id="PTHR43046:SF16">
    <property type="entry name" value="ADP-RIBOSE PYROPHOSPHATASE YJHB-RELATED"/>
    <property type="match status" value="1"/>
</dbReference>
<dbReference type="GO" id="GO:0016787">
    <property type="term" value="F:hydrolase activity"/>
    <property type="evidence" value="ECO:0007669"/>
    <property type="project" value="UniProtKB-KW"/>
</dbReference>
<dbReference type="RefSeq" id="WP_168079529.1">
    <property type="nucleotide sequence ID" value="NZ_BAAAQJ010000005.1"/>
</dbReference>
<reference evidence="4" key="1">
    <citation type="submission" date="2021-01" db="EMBL/GenBank/DDBJ databases">
        <title>Whole genome shotgun sequence of Planosporangium flavigriseum NBRC 105377.</title>
        <authorList>
            <person name="Komaki H."/>
            <person name="Tamura T."/>
        </authorList>
    </citation>
    <scope>NUCLEOTIDE SEQUENCE</scope>
    <source>
        <strain evidence="4">NBRC 105377</strain>
    </source>
</reference>
<gene>
    <name evidence="4" type="ORF">Pfl04_33790</name>
</gene>
<keyword evidence="5" id="KW-1185">Reference proteome</keyword>
<evidence type="ECO:0000313" key="4">
    <source>
        <dbReference type="EMBL" id="GIG74975.1"/>
    </source>
</evidence>
<dbReference type="AlphaFoldDB" id="A0A8J3LQH0"/>
<dbReference type="PROSITE" id="PS51462">
    <property type="entry name" value="NUDIX"/>
    <property type="match status" value="1"/>
</dbReference>
<proteinExistence type="predicted"/>
<dbReference type="InterPro" id="IPR000086">
    <property type="entry name" value="NUDIX_hydrolase_dom"/>
</dbReference>
<comment type="cofactor">
    <cofactor evidence="1">
        <name>Mg(2+)</name>
        <dbReference type="ChEBI" id="CHEBI:18420"/>
    </cofactor>
</comment>
<sequence length="164" mass="18031">MSYVGSYIWSIRRLVGSRLLLAPGAQVVVVDDDGRLLFQRRADTGLWEFPAGACEEGSSFASTAAVELAEETGLQVSEEDLIAFGCLSDPEVHTIQYPNGDVLHCFALCFEARTWSGVIQMDEREVIDARFMTPDAPPTPLHPPTSAVLDMYRRYSVTGVFQVG</sequence>
<dbReference type="Proteomes" id="UP000653674">
    <property type="component" value="Unassembled WGS sequence"/>
</dbReference>
<protein>
    <submittedName>
        <fullName evidence="4">Phosphohydrolase</fullName>
    </submittedName>
</protein>
<evidence type="ECO:0000313" key="5">
    <source>
        <dbReference type="Proteomes" id="UP000653674"/>
    </source>
</evidence>
<name>A0A8J3LQH0_9ACTN</name>
<accession>A0A8J3LQH0</accession>
<dbReference type="Gene3D" id="3.90.79.10">
    <property type="entry name" value="Nucleoside Triphosphate Pyrophosphohydrolase"/>
    <property type="match status" value="1"/>
</dbReference>
<dbReference type="EMBL" id="BONU01000024">
    <property type="protein sequence ID" value="GIG74975.1"/>
    <property type="molecule type" value="Genomic_DNA"/>
</dbReference>
<dbReference type="PANTHER" id="PTHR43046">
    <property type="entry name" value="GDP-MANNOSE MANNOSYL HYDROLASE"/>
    <property type="match status" value="1"/>
</dbReference>
<dbReference type="InterPro" id="IPR015797">
    <property type="entry name" value="NUDIX_hydrolase-like_dom_sf"/>
</dbReference>
<organism evidence="4 5">
    <name type="scientific">Planosporangium flavigriseum</name>
    <dbReference type="NCBI Taxonomy" id="373681"/>
    <lineage>
        <taxon>Bacteria</taxon>
        <taxon>Bacillati</taxon>
        <taxon>Actinomycetota</taxon>
        <taxon>Actinomycetes</taxon>
        <taxon>Micromonosporales</taxon>
        <taxon>Micromonosporaceae</taxon>
        <taxon>Planosporangium</taxon>
    </lineage>
</organism>
<feature type="domain" description="Nudix hydrolase" evidence="3">
    <location>
        <begin position="20"/>
        <end position="154"/>
    </location>
</feature>